<organism evidence="2 3">
    <name type="scientific">Bacteroides faecichinchillae</name>
    <dbReference type="NCBI Taxonomy" id="871325"/>
    <lineage>
        <taxon>Bacteria</taxon>
        <taxon>Pseudomonadati</taxon>
        <taxon>Bacteroidota</taxon>
        <taxon>Bacteroidia</taxon>
        <taxon>Bacteroidales</taxon>
        <taxon>Bacteroidaceae</taxon>
        <taxon>Bacteroides</taxon>
    </lineage>
</organism>
<protein>
    <submittedName>
        <fullName evidence="2">Glycogen debranching enzyme (Alpha-1,6-glucosidase)</fullName>
    </submittedName>
</protein>
<dbReference type="SUPFAM" id="SSF48208">
    <property type="entry name" value="Six-hairpin glycosidases"/>
    <property type="match status" value="1"/>
</dbReference>
<evidence type="ECO:0000313" key="3">
    <source>
        <dbReference type="Proteomes" id="UP000184436"/>
    </source>
</evidence>
<proteinExistence type="predicted"/>
<dbReference type="OrthoDB" id="177453at2"/>
<dbReference type="RefSeq" id="WP_025074999.1">
    <property type="nucleotide sequence ID" value="NZ_FQVD01000004.1"/>
</dbReference>
<dbReference type="Pfam" id="PF17389">
    <property type="entry name" value="Bac_rhamnosid6H"/>
    <property type="match status" value="1"/>
</dbReference>
<dbReference type="Gene3D" id="1.50.10.10">
    <property type="match status" value="1"/>
</dbReference>
<evidence type="ECO:0000259" key="1">
    <source>
        <dbReference type="Pfam" id="PF17389"/>
    </source>
</evidence>
<sequence length="742" mass="83739">MKKHPVIWGFLYTIFTVNAIASLYAQNGGKQSLKFSGIDRSVKVSDLRQVPFFLAGKSLYEIGFMNGSFPAQSNETAERGVWSHPIKLLNGFSFVLSENNQYTWALTDATDFESDFYSARFSFSQHHLSVTREDFVAENDKALFVKLKINNDSPTDRTLKLNFSGIVNIRPSWRAETLRNDKDSIYYKNGQIYAFDSSGLLTMGSPINPSAYFIQQDTAALIYDLCLPAEGSIEIPFLVTGECGTISKSVTTLQERYNRLINCYNPEKEKKQKKYTHSINEGVRLDCSRKEIVDAFYCAKANILMNIKDERPLYPDLFLGAGVPVYPRLFGTDFCFSIAGCLSGGFKDISKRTLNNLLYYTEKNLRAPHEISSDGILLGWDHIQVSPQLVNAVWEYFSWTHDSTFLAEAYPLCKRMIQDIIKDIDAKNGLYIQGHGLMEEAEFKNNWVELTTAAYTFPALNCMSQMATIIGEVTESRLYSSLASAYKKRFNVDWWDDSHNIWPSALSGSGEKIYSHFWNVVFPQKTKLAQDKNGQIAFKSIQKHWVNDLWGMVGKYNEGADISHDGVGLVHNNICATAAFEYGQTDLGWKLIQLSAQAPLSLQESPLGLFPECQPHGCSNISQLWSYATFIESLVKGLAGIQPGIPGSPIEMYLQIPDDLDYLTIDGIEIGNDSFSVSWKKTIDKRLLIQIDGDVTNKVKKVIVRINSSLPYKVLLNGKKKKRWNKEVFYGIDTETNVLCLP</sequence>
<dbReference type="GO" id="GO:0005975">
    <property type="term" value="P:carbohydrate metabolic process"/>
    <property type="evidence" value="ECO:0007669"/>
    <property type="project" value="InterPro"/>
</dbReference>
<dbReference type="InterPro" id="IPR008928">
    <property type="entry name" value="6-hairpin_glycosidase_sf"/>
</dbReference>
<dbReference type="AlphaFoldDB" id="A0A1M4VA13"/>
<keyword evidence="3" id="KW-1185">Reference proteome</keyword>
<reference evidence="2 3" key="1">
    <citation type="submission" date="2016-11" db="EMBL/GenBank/DDBJ databases">
        <authorList>
            <person name="Jaros S."/>
            <person name="Januszkiewicz K."/>
            <person name="Wedrychowicz H."/>
        </authorList>
    </citation>
    <scope>NUCLEOTIDE SEQUENCE [LARGE SCALE GENOMIC DNA]</scope>
    <source>
        <strain evidence="2 3">DSM 26883</strain>
    </source>
</reference>
<dbReference type="InterPro" id="IPR012341">
    <property type="entry name" value="6hp_glycosidase-like_sf"/>
</dbReference>
<feature type="domain" description="Alpha-L-rhamnosidase six-hairpin glycosidase" evidence="1">
    <location>
        <begin position="388"/>
        <end position="498"/>
    </location>
</feature>
<dbReference type="Proteomes" id="UP000184436">
    <property type="component" value="Unassembled WGS sequence"/>
</dbReference>
<dbReference type="EMBL" id="FQVD01000004">
    <property type="protein sequence ID" value="SHE65730.1"/>
    <property type="molecule type" value="Genomic_DNA"/>
</dbReference>
<name>A0A1M4VA13_9BACE</name>
<accession>A0A1M4VA13</accession>
<evidence type="ECO:0000313" key="2">
    <source>
        <dbReference type="EMBL" id="SHE65730.1"/>
    </source>
</evidence>
<dbReference type="InterPro" id="IPR035396">
    <property type="entry name" value="Bac_rhamnosid6H"/>
</dbReference>
<dbReference type="STRING" id="871325.SAMN05444349_104147"/>
<gene>
    <name evidence="2" type="ORF">SAMN05444349_104147</name>
</gene>